<dbReference type="GO" id="GO:0008233">
    <property type="term" value="F:peptidase activity"/>
    <property type="evidence" value="ECO:0007669"/>
    <property type="project" value="UniProtKB-KW"/>
</dbReference>
<accession>A0A5B6WH26</accession>
<name>A0A5B6WH26_9ROSI</name>
<reference evidence="2" key="1">
    <citation type="journal article" date="2019" name="Plant Biotechnol. J.">
        <title>Genome sequencing of the Australian wild diploid species Gossypium australe highlights disease resistance and delayed gland morphogenesis.</title>
        <authorList>
            <person name="Cai Y."/>
            <person name="Cai X."/>
            <person name="Wang Q."/>
            <person name="Wang P."/>
            <person name="Zhang Y."/>
            <person name="Cai C."/>
            <person name="Xu Y."/>
            <person name="Wang K."/>
            <person name="Zhou Z."/>
            <person name="Wang C."/>
            <person name="Geng S."/>
            <person name="Li B."/>
            <person name="Dong Q."/>
            <person name="Hou Y."/>
            <person name="Wang H."/>
            <person name="Ai P."/>
            <person name="Liu Z."/>
            <person name="Yi F."/>
            <person name="Sun M."/>
            <person name="An G."/>
            <person name="Cheng J."/>
            <person name="Zhang Y."/>
            <person name="Shi Q."/>
            <person name="Xie Y."/>
            <person name="Shi X."/>
            <person name="Chang Y."/>
            <person name="Huang F."/>
            <person name="Chen Y."/>
            <person name="Hong S."/>
            <person name="Mi L."/>
            <person name="Sun Q."/>
            <person name="Zhang L."/>
            <person name="Zhou B."/>
            <person name="Peng R."/>
            <person name="Zhang X."/>
            <person name="Liu F."/>
        </authorList>
    </citation>
    <scope>NUCLEOTIDE SEQUENCE [LARGE SCALE GENOMIC DNA]</scope>
    <source>
        <strain evidence="2">cv. PA1801</strain>
    </source>
</reference>
<proteinExistence type="predicted"/>
<comment type="caution">
    <text evidence="1">The sequence shown here is derived from an EMBL/GenBank/DDBJ whole genome shotgun (WGS) entry which is preliminary data.</text>
</comment>
<keyword evidence="1" id="KW-0378">Hydrolase</keyword>
<protein>
    <submittedName>
        <fullName evidence="1">Gag protease polyprotein</fullName>
    </submittedName>
</protein>
<organism evidence="1 2">
    <name type="scientific">Gossypium australe</name>
    <dbReference type="NCBI Taxonomy" id="47621"/>
    <lineage>
        <taxon>Eukaryota</taxon>
        <taxon>Viridiplantae</taxon>
        <taxon>Streptophyta</taxon>
        <taxon>Embryophyta</taxon>
        <taxon>Tracheophyta</taxon>
        <taxon>Spermatophyta</taxon>
        <taxon>Magnoliopsida</taxon>
        <taxon>eudicotyledons</taxon>
        <taxon>Gunneridae</taxon>
        <taxon>Pentapetalae</taxon>
        <taxon>rosids</taxon>
        <taxon>malvids</taxon>
        <taxon>Malvales</taxon>
        <taxon>Malvaceae</taxon>
        <taxon>Malvoideae</taxon>
        <taxon>Gossypium</taxon>
    </lineage>
</organism>
<keyword evidence="1" id="KW-0645">Protease</keyword>
<dbReference type="Gene3D" id="3.30.420.10">
    <property type="entry name" value="Ribonuclease H-like superfamily/Ribonuclease H"/>
    <property type="match status" value="1"/>
</dbReference>
<dbReference type="EMBL" id="SMMG02000003">
    <property type="protein sequence ID" value="KAA3480496.1"/>
    <property type="molecule type" value="Genomic_DNA"/>
</dbReference>
<dbReference type="Proteomes" id="UP000325315">
    <property type="component" value="Unassembled WGS sequence"/>
</dbReference>
<evidence type="ECO:0000313" key="1">
    <source>
        <dbReference type="EMBL" id="KAA3480496.1"/>
    </source>
</evidence>
<dbReference type="InterPro" id="IPR036397">
    <property type="entry name" value="RNaseH_sf"/>
</dbReference>
<dbReference type="GO" id="GO:0003676">
    <property type="term" value="F:nucleic acid binding"/>
    <property type="evidence" value="ECO:0007669"/>
    <property type="project" value="InterPro"/>
</dbReference>
<dbReference type="GO" id="GO:0006508">
    <property type="term" value="P:proteolysis"/>
    <property type="evidence" value="ECO:0007669"/>
    <property type="project" value="UniProtKB-KW"/>
</dbReference>
<sequence>MDFILVLISYLSSISETLFVSMELYIRPRSTALYEALGSKLHFSSAYDLQSDGQSERVIQVLEDMLRSYVINFRGNWVRYLPLAEFAYSNSF</sequence>
<dbReference type="OrthoDB" id="1936908at2759"/>
<gene>
    <name evidence="1" type="ORF">EPI10_020919</name>
</gene>
<dbReference type="SUPFAM" id="SSF53098">
    <property type="entry name" value="Ribonuclease H-like"/>
    <property type="match status" value="1"/>
</dbReference>
<evidence type="ECO:0000313" key="2">
    <source>
        <dbReference type="Proteomes" id="UP000325315"/>
    </source>
</evidence>
<keyword evidence="2" id="KW-1185">Reference proteome</keyword>
<dbReference type="InterPro" id="IPR012337">
    <property type="entry name" value="RNaseH-like_sf"/>
</dbReference>
<dbReference type="AlphaFoldDB" id="A0A5B6WH26"/>